<dbReference type="PANTHER" id="PTHR23114:SF17">
    <property type="entry name" value="M7GPPPN-MRNA HYDROLASE"/>
    <property type="match status" value="1"/>
</dbReference>
<dbReference type="SUPFAM" id="SSF55811">
    <property type="entry name" value="Nudix"/>
    <property type="match status" value="1"/>
</dbReference>
<dbReference type="GO" id="GO:0140933">
    <property type="term" value="F:5'-(N(7)-methylguanosine 5'-triphospho)-[mRNA] hydrolase activity"/>
    <property type="evidence" value="ECO:0007669"/>
    <property type="project" value="InterPro"/>
</dbReference>
<keyword evidence="8" id="KW-0464">Manganese</keyword>
<dbReference type="InterPro" id="IPR020084">
    <property type="entry name" value="NUDIX_hydrolase_CS"/>
</dbReference>
<evidence type="ECO:0000259" key="9">
    <source>
        <dbReference type="PROSITE" id="PS51462"/>
    </source>
</evidence>
<comment type="cofactor">
    <cofactor evidence="1">
        <name>Mn(2+)</name>
        <dbReference type="ChEBI" id="CHEBI:29035"/>
    </cofactor>
</comment>
<dbReference type="Pfam" id="PF00293">
    <property type="entry name" value="NUDIX"/>
    <property type="match status" value="1"/>
</dbReference>
<keyword evidence="4" id="KW-0963">Cytoplasm</keyword>
<evidence type="ECO:0000313" key="10">
    <source>
        <dbReference type="EMBL" id="KTW29697.1"/>
    </source>
</evidence>
<keyword evidence="5" id="KW-0479">Metal-binding</keyword>
<comment type="caution">
    <text evidence="10">The sequence shown here is derived from an EMBL/GenBank/DDBJ whole genome shotgun (WGS) entry which is preliminary data.</text>
</comment>
<protein>
    <recommendedName>
        <fullName evidence="9">Nudix hydrolase domain-containing protein</fullName>
    </recommendedName>
</protein>
<dbReference type="GO" id="GO:0000932">
    <property type="term" value="C:P-body"/>
    <property type="evidence" value="ECO:0007669"/>
    <property type="project" value="TreeGrafter"/>
</dbReference>
<dbReference type="InterPro" id="IPR000086">
    <property type="entry name" value="NUDIX_hydrolase_dom"/>
</dbReference>
<dbReference type="GO" id="GO:0000290">
    <property type="term" value="P:deadenylation-dependent decapping of nuclear-transcribed mRNA"/>
    <property type="evidence" value="ECO:0007669"/>
    <property type="project" value="InterPro"/>
</dbReference>
<dbReference type="AlphaFoldDB" id="A0A0W4ZMW0"/>
<dbReference type="PROSITE" id="PS51462">
    <property type="entry name" value="NUDIX"/>
    <property type="match status" value="1"/>
</dbReference>
<dbReference type="GO" id="GO:0030145">
    <property type="term" value="F:manganese ion binding"/>
    <property type="evidence" value="ECO:0007669"/>
    <property type="project" value="InterPro"/>
</dbReference>
<evidence type="ECO:0000256" key="3">
    <source>
        <dbReference type="ARBA" id="ARBA00005279"/>
    </source>
</evidence>
<keyword evidence="11" id="KW-1185">Reference proteome</keyword>
<comment type="similarity">
    <text evidence="3">Belongs to the Nudix hydrolase family. DCP2 subfamily.</text>
</comment>
<dbReference type="InterPro" id="IPR015797">
    <property type="entry name" value="NUDIX_hydrolase-like_dom_sf"/>
</dbReference>
<evidence type="ECO:0000256" key="2">
    <source>
        <dbReference type="ARBA" id="ARBA00004496"/>
    </source>
</evidence>
<dbReference type="Pfam" id="PF05026">
    <property type="entry name" value="DCP2"/>
    <property type="match status" value="1"/>
</dbReference>
<evidence type="ECO:0000313" key="11">
    <source>
        <dbReference type="Proteomes" id="UP000054454"/>
    </source>
</evidence>
<organism evidence="10 11">
    <name type="scientific">Pneumocystis carinii (strain B80)</name>
    <name type="common">Rat pneumocystis pneumonia agent</name>
    <name type="synonym">Pneumocystis carinii f. sp. carinii</name>
    <dbReference type="NCBI Taxonomy" id="1408658"/>
    <lineage>
        <taxon>Eukaryota</taxon>
        <taxon>Fungi</taxon>
        <taxon>Dikarya</taxon>
        <taxon>Ascomycota</taxon>
        <taxon>Taphrinomycotina</taxon>
        <taxon>Pneumocystomycetes</taxon>
        <taxon>Pneumocystaceae</taxon>
        <taxon>Pneumocystis</taxon>
    </lineage>
</organism>
<evidence type="ECO:0000256" key="8">
    <source>
        <dbReference type="ARBA" id="ARBA00023211"/>
    </source>
</evidence>
<dbReference type="RefSeq" id="XP_018226684.1">
    <property type="nucleotide sequence ID" value="XM_018369501.1"/>
</dbReference>
<dbReference type="GO" id="GO:0000184">
    <property type="term" value="P:nuclear-transcribed mRNA catabolic process, nonsense-mediated decay"/>
    <property type="evidence" value="ECO:0007669"/>
    <property type="project" value="InterPro"/>
</dbReference>
<evidence type="ECO:0000256" key="7">
    <source>
        <dbReference type="ARBA" id="ARBA00022884"/>
    </source>
</evidence>
<dbReference type="GeneID" id="28935703"/>
<comment type="subcellular location">
    <subcellularLocation>
        <location evidence="2">Cytoplasm</location>
    </subcellularLocation>
</comment>
<dbReference type="SMART" id="SM01125">
    <property type="entry name" value="DCP2"/>
    <property type="match status" value="1"/>
</dbReference>
<feature type="domain" description="Nudix hydrolase" evidence="9">
    <location>
        <begin position="95"/>
        <end position="222"/>
    </location>
</feature>
<reference evidence="11" key="1">
    <citation type="journal article" date="2016" name="Nat. Commun.">
        <title>Genome analysis of three Pneumocystis species reveals adaptation mechanisms to life exclusively in mammalian hosts.</title>
        <authorList>
            <person name="Ma L."/>
            <person name="Chen Z."/>
            <person name="Huang D.W."/>
            <person name="Kutty G."/>
            <person name="Ishihara M."/>
            <person name="Wang H."/>
            <person name="Abouelleil A."/>
            <person name="Bishop L."/>
            <person name="Davey E."/>
            <person name="Deng R."/>
            <person name="Deng X."/>
            <person name="Fan L."/>
            <person name="Fantoni G."/>
            <person name="Fitzgerald M."/>
            <person name="Gogineni E."/>
            <person name="Goldberg J.M."/>
            <person name="Handley G."/>
            <person name="Hu X."/>
            <person name="Huber C."/>
            <person name="Jiao X."/>
            <person name="Jones K."/>
            <person name="Levin J.Z."/>
            <person name="Liu Y."/>
            <person name="Macdonald P."/>
            <person name="Melnikov A."/>
            <person name="Raley C."/>
            <person name="Sassi M."/>
            <person name="Sherman B.T."/>
            <person name="Song X."/>
            <person name="Sykes S."/>
            <person name="Tran B."/>
            <person name="Walsh L."/>
            <person name="Xia Y."/>
            <person name="Yang J."/>
            <person name="Young S."/>
            <person name="Zeng Q."/>
            <person name="Zheng X."/>
            <person name="Stephens R."/>
            <person name="Nusbaum C."/>
            <person name="Birren B.W."/>
            <person name="Azadi P."/>
            <person name="Lempicki R.A."/>
            <person name="Cuomo C.A."/>
            <person name="Kovacs J.A."/>
        </authorList>
    </citation>
    <scope>NUCLEOTIDE SEQUENCE [LARGE SCALE GENOMIC DNA]</scope>
    <source>
        <strain evidence="11">B80</strain>
    </source>
</reference>
<evidence type="ECO:0000256" key="5">
    <source>
        <dbReference type="ARBA" id="ARBA00022723"/>
    </source>
</evidence>
<sequence length="531" mass="61852">MISFRNATFEEILDDLSVRFIVNLPEEELGSVPRICFQIEQAHWYYEDFIRELNPQLPSMHLRTFCLTLFAHCPLLWKWDKEHEKAYDNFLKYKTRVPVRGAILLNERCEECVLVKGWKNSSGWGFPKGKINKDELDMDCAIREVFEETGFDISKLIQPKEYIEITLCEQNIRLYIIADVPSDTNFITHTRKEISKIKWHKLSDLPAYSKYKKRDNYEDKETSKSKYYLVAPFLEPLLGWIRKRKKSYLNSEEIIKEYIDSDFEAYQNVCKKNSETLKTLLGISSYSPISTTSFTMSVDFTHSSKEEVTFSNKNMSDNNRKSNTKYDKDTVFNIQRKDSEEKNRGAKRIMELLHFNINNNANKVYEKDISYERNNKALSFEEKLRKNRNYPSSPSEIPSNFLTNTTSIFNQVSLNTLEEKNTSSNYNMNNCNKEKLLLALLGKHVNDLGANSLQKNNLNIKNDTTIKQINTNKHSGNAYKPDRLKNIETPLLSKVSPSSFVTNTNGTTTEKLDAQLLCYLENVILKAKNQN</sequence>
<dbReference type="GO" id="GO:0003723">
    <property type="term" value="F:RNA binding"/>
    <property type="evidence" value="ECO:0007669"/>
    <property type="project" value="UniProtKB-KW"/>
</dbReference>
<dbReference type="CDD" id="cd03672">
    <property type="entry name" value="NUDIX_Dcp2p_Nudt20"/>
    <property type="match status" value="1"/>
</dbReference>
<evidence type="ECO:0000256" key="1">
    <source>
        <dbReference type="ARBA" id="ARBA00001936"/>
    </source>
</evidence>
<dbReference type="FunFam" id="3.90.79.10:FF:000003">
    <property type="entry name" value="M7GpppN-mRNA hydrolase isoform 2"/>
    <property type="match status" value="1"/>
</dbReference>
<dbReference type="Gene3D" id="3.90.79.10">
    <property type="entry name" value="Nucleoside Triphosphate Pyrophosphohydrolase"/>
    <property type="match status" value="1"/>
</dbReference>
<dbReference type="EMBL" id="LFVZ01000004">
    <property type="protein sequence ID" value="KTW29697.1"/>
    <property type="molecule type" value="Genomic_DNA"/>
</dbReference>
<dbReference type="Proteomes" id="UP000054454">
    <property type="component" value="Unassembled WGS sequence"/>
</dbReference>
<dbReference type="InterPro" id="IPR036189">
    <property type="entry name" value="DCP2_BoxA_sf"/>
</dbReference>
<name>A0A0W4ZMW0_PNEC8</name>
<dbReference type="InterPro" id="IPR007722">
    <property type="entry name" value="DCP2_BoxA"/>
</dbReference>
<dbReference type="Gene3D" id="1.10.10.1050">
    <property type="entry name" value="Dcp2, box A domain"/>
    <property type="match status" value="1"/>
</dbReference>
<gene>
    <name evidence="10" type="ORF">T552_00905</name>
</gene>
<keyword evidence="6" id="KW-0378">Hydrolase</keyword>
<dbReference type="OrthoDB" id="18996at2759"/>
<evidence type="ECO:0000256" key="4">
    <source>
        <dbReference type="ARBA" id="ARBA00022490"/>
    </source>
</evidence>
<proteinExistence type="inferred from homology"/>
<dbReference type="FunFam" id="1.10.10.1050:FF:000003">
    <property type="entry name" value="Decapping enzyme Dcp2, putative"/>
    <property type="match status" value="1"/>
</dbReference>
<dbReference type="VEuPathDB" id="FungiDB:T552_00905"/>
<keyword evidence="7" id="KW-0694">RNA-binding</keyword>
<dbReference type="PANTHER" id="PTHR23114">
    <property type="entry name" value="M7GPPPN-MRNA HYDROLASE"/>
    <property type="match status" value="1"/>
</dbReference>
<dbReference type="SUPFAM" id="SSF140586">
    <property type="entry name" value="Dcp2 domain-like"/>
    <property type="match status" value="1"/>
</dbReference>
<accession>A0A0W4ZMW0</accession>
<dbReference type="InterPro" id="IPR044099">
    <property type="entry name" value="Dcp2_NUDIX"/>
</dbReference>
<dbReference type="PROSITE" id="PS00893">
    <property type="entry name" value="NUDIX_BOX"/>
    <property type="match status" value="1"/>
</dbReference>
<evidence type="ECO:0000256" key="6">
    <source>
        <dbReference type="ARBA" id="ARBA00022801"/>
    </source>
</evidence>